<evidence type="ECO:0000313" key="1">
    <source>
        <dbReference type="EMBL" id="EPY02419.1"/>
    </source>
</evidence>
<reference evidence="1 2" key="1">
    <citation type="submission" date="2013-04" db="EMBL/GenBank/DDBJ databases">
        <authorList>
            <person name="Kuznetsov B."/>
            <person name="Ivanovsky R."/>
        </authorList>
    </citation>
    <scope>NUCLEOTIDE SEQUENCE [LARGE SCALE GENOMIC DNA]</scope>
    <source>
        <strain evidence="1 2">MGU-K5</strain>
    </source>
</reference>
<dbReference type="eggNOG" id="ENOG5032XSC">
    <property type="taxonomic scope" value="Bacteria"/>
</dbReference>
<dbReference type="STRING" id="1316936.K678_06048"/>
<accession>S9SCH0</accession>
<proteinExistence type="predicted"/>
<gene>
    <name evidence="1" type="ORF">K678_06048</name>
</gene>
<dbReference type="EMBL" id="AQPH01000015">
    <property type="protein sequence ID" value="EPY02419.1"/>
    <property type="molecule type" value="Genomic_DNA"/>
</dbReference>
<evidence type="ECO:0000313" key="2">
    <source>
        <dbReference type="Proteomes" id="UP000015350"/>
    </source>
</evidence>
<protein>
    <submittedName>
        <fullName evidence="1">Uncharacterized protein</fullName>
    </submittedName>
</protein>
<sequence length="243" mass="27330">MIGHFVTRLEVEAAKAGGSLSAATIRALAQHFIAAEQGRFGTYYQRAWDECSHLREALHFEHARKRPFDRALMRRFSHLFPPRLFDEGRDGVLSRRMIPGFILAIDKMIGPTRRERGERVCADILLRHTSADGVCDWERVHTDPETIALIDDTLGAVAQTFGDFERRRAWVIDLIESHLAPADHPTAPDAHWLLGQSGFTVLMRALFRDFALRLQADPVAARAVWGDAAFASIAQFLHHLDGG</sequence>
<name>S9SCH0_MAGFU</name>
<dbReference type="Proteomes" id="UP000015350">
    <property type="component" value="Unassembled WGS sequence"/>
</dbReference>
<dbReference type="AlphaFoldDB" id="S9SCH0"/>
<comment type="caution">
    <text evidence="1">The sequence shown here is derived from an EMBL/GenBank/DDBJ whole genome shotgun (WGS) entry which is preliminary data.</text>
</comment>
<organism evidence="1 2">
    <name type="scientific">Magnetospirillum fulvum MGU-K5</name>
    <dbReference type="NCBI Taxonomy" id="1316936"/>
    <lineage>
        <taxon>Bacteria</taxon>
        <taxon>Pseudomonadati</taxon>
        <taxon>Pseudomonadota</taxon>
        <taxon>Alphaproteobacteria</taxon>
        <taxon>Rhodospirillales</taxon>
        <taxon>Rhodospirillaceae</taxon>
        <taxon>Magnetospirillum</taxon>
    </lineage>
</organism>
<dbReference type="PATRIC" id="fig|1316936.3.peg.1211"/>